<dbReference type="PROSITE" id="PS50879">
    <property type="entry name" value="RNASE_H_1"/>
    <property type="match status" value="1"/>
</dbReference>
<evidence type="ECO:0000256" key="1">
    <source>
        <dbReference type="SAM" id="MobiDB-lite"/>
    </source>
</evidence>
<dbReference type="Gene3D" id="3.30.420.10">
    <property type="entry name" value="Ribonuclease H-like superfamily/Ribonuclease H"/>
    <property type="match status" value="1"/>
</dbReference>
<comment type="caution">
    <text evidence="3">The sequence shown here is derived from an EMBL/GenBank/DDBJ whole genome shotgun (WGS) entry which is preliminary data.</text>
</comment>
<dbReference type="InterPro" id="IPR036397">
    <property type="entry name" value="RNaseH_sf"/>
</dbReference>
<dbReference type="Proteomes" id="UP000499080">
    <property type="component" value="Unassembled WGS sequence"/>
</dbReference>
<reference evidence="3 4" key="1">
    <citation type="journal article" date="2019" name="Sci. Rep.">
        <title>Orb-weaving spider Araneus ventricosus genome elucidates the spidroin gene catalogue.</title>
        <authorList>
            <person name="Kono N."/>
            <person name="Nakamura H."/>
            <person name="Ohtoshi R."/>
            <person name="Moran D.A.P."/>
            <person name="Shinohara A."/>
            <person name="Yoshida Y."/>
            <person name="Fujiwara M."/>
            <person name="Mori M."/>
            <person name="Tomita M."/>
            <person name="Arakawa K."/>
        </authorList>
    </citation>
    <scope>NUCLEOTIDE SEQUENCE [LARGE SCALE GENOMIC DNA]</scope>
</reference>
<name>A0A4Y2BCP5_ARAVE</name>
<dbReference type="SUPFAM" id="SSF53098">
    <property type="entry name" value="Ribonuclease H-like"/>
    <property type="match status" value="1"/>
</dbReference>
<feature type="region of interest" description="Disordered" evidence="1">
    <location>
        <begin position="251"/>
        <end position="270"/>
    </location>
</feature>
<evidence type="ECO:0000259" key="2">
    <source>
        <dbReference type="PROSITE" id="PS50879"/>
    </source>
</evidence>
<dbReference type="PANTHER" id="PTHR19446">
    <property type="entry name" value="REVERSE TRANSCRIPTASES"/>
    <property type="match status" value="1"/>
</dbReference>
<protein>
    <recommendedName>
        <fullName evidence="2">RNase H type-1 domain-containing protein</fullName>
    </recommendedName>
</protein>
<dbReference type="Pfam" id="PF00075">
    <property type="entry name" value="RNase_H"/>
    <property type="match status" value="1"/>
</dbReference>
<dbReference type="CDD" id="cd09276">
    <property type="entry name" value="Rnase_HI_RT_non_LTR"/>
    <property type="match status" value="1"/>
</dbReference>
<proteinExistence type="predicted"/>
<dbReference type="OrthoDB" id="411823at2759"/>
<dbReference type="GO" id="GO:0003676">
    <property type="term" value="F:nucleic acid binding"/>
    <property type="evidence" value="ECO:0007669"/>
    <property type="project" value="InterPro"/>
</dbReference>
<dbReference type="AlphaFoldDB" id="A0A4Y2BCP5"/>
<evidence type="ECO:0000313" key="4">
    <source>
        <dbReference type="Proteomes" id="UP000499080"/>
    </source>
</evidence>
<dbReference type="InterPro" id="IPR002156">
    <property type="entry name" value="RNaseH_domain"/>
</dbReference>
<sequence length="270" mass="31199">MLKHLSDSSLLTIPLLFNRIWPERIFPLTWLKATVVPILKPGKDKQDPNNYRPIPLTSCLGKLVERMVSARLIHVLKRSKWYFEIEDFPIVSHVEDPPPWQDTQLDFIDDFLHFFKPSTSDIVFQQQFYDHRQRFSNYVPIYTDSSKSDNHVGSAAVFPDFTVAETLHPFCFVYTSELNAIYLGLLKITTLNFKKAVIYTDSRSGINALHSAKYNEHPLVMKCFDLHHTLKNIKIKYCWIPGHVGIPGNERADKAAKSTNTSREAFVPFD</sequence>
<feature type="domain" description="RNase H type-1" evidence="2">
    <location>
        <begin position="135"/>
        <end position="261"/>
    </location>
</feature>
<gene>
    <name evidence="3" type="ORF">AVEN_255197_1</name>
</gene>
<dbReference type="GO" id="GO:0004523">
    <property type="term" value="F:RNA-DNA hybrid ribonuclease activity"/>
    <property type="evidence" value="ECO:0007669"/>
    <property type="project" value="InterPro"/>
</dbReference>
<dbReference type="EMBL" id="BGPR01000063">
    <property type="protein sequence ID" value="GBL89056.1"/>
    <property type="molecule type" value="Genomic_DNA"/>
</dbReference>
<dbReference type="InterPro" id="IPR012337">
    <property type="entry name" value="RNaseH-like_sf"/>
</dbReference>
<organism evidence="3 4">
    <name type="scientific">Araneus ventricosus</name>
    <name type="common">Orbweaver spider</name>
    <name type="synonym">Epeira ventricosa</name>
    <dbReference type="NCBI Taxonomy" id="182803"/>
    <lineage>
        <taxon>Eukaryota</taxon>
        <taxon>Metazoa</taxon>
        <taxon>Ecdysozoa</taxon>
        <taxon>Arthropoda</taxon>
        <taxon>Chelicerata</taxon>
        <taxon>Arachnida</taxon>
        <taxon>Araneae</taxon>
        <taxon>Araneomorphae</taxon>
        <taxon>Entelegynae</taxon>
        <taxon>Araneoidea</taxon>
        <taxon>Araneidae</taxon>
        <taxon>Araneus</taxon>
    </lineage>
</organism>
<accession>A0A4Y2BCP5</accession>
<keyword evidence="4" id="KW-1185">Reference proteome</keyword>
<evidence type="ECO:0000313" key="3">
    <source>
        <dbReference type="EMBL" id="GBL89056.1"/>
    </source>
</evidence>